<dbReference type="PANTHER" id="PTHR23509">
    <property type="entry name" value="PA-PL1 PHOSPHOLIPASE FAMILY"/>
    <property type="match status" value="1"/>
</dbReference>
<name>A0A914QZF8_9BILA</name>
<sequence>MWLLLRSEWVYEVQRSPPVLYFMNIEGDSKMILDELANILNTQYALFKSRNPNFNGNISVLAHSLGSAITFDLTNSQKYDKLNFKIENIFLTGSPLGKFLASNGTKAEKLYQNEWIKDGKLFNILHSDDPVAHRMEVMFNVNYSYAPPSNLFFHKDFRASYEKSIEITEIENHEVASFHQYIIDDRSMAVLHDSFLTVDYLAHGFEFDAQHFNVCDINEMFKDDLEFLRKIFHNRKIRNITQIIHPIPSEMRIKHRLD</sequence>
<dbReference type="GO" id="GO:0046872">
    <property type="term" value="F:metal ion binding"/>
    <property type="evidence" value="ECO:0007669"/>
    <property type="project" value="InterPro"/>
</dbReference>
<proteinExistence type="inferred from homology"/>
<dbReference type="Pfam" id="PF02862">
    <property type="entry name" value="DDHD"/>
    <property type="match status" value="1"/>
</dbReference>
<dbReference type="SMART" id="SM01127">
    <property type="entry name" value="DDHD"/>
    <property type="match status" value="1"/>
</dbReference>
<comment type="similarity">
    <text evidence="1">Belongs to the PA-PLA1 family.</text>
</comment>
<evidence type="ECO:0000313" key="3">
    <source>
        <dbReference type="Proteomes" id="UP000887578"/>
    </source>
</evidence>
<evidence type="ECO:0000256" key="1">
    <source>
        <dbReference type="ARBA" id="ARBA00038464"/>
    </source>
</evidence>
<dbReference type="InterPro" id="IPR029058">
    <property type="entry name" value="AB_hydrolase_fold"/>
</dbReference>
<feature type="domain" description="DDHD" evidence="2">
    <location>
        <begin position="82"/>
        <end position="258"/>
    </location>
</feature>
<organism evidence="3 4">
    <name type="scientific">Panagrolaimus davidi</name>
    <dbReference type="NCBI Taxonomy" id="227884"/>
    <lineage>
        <taxon>Eukaryota</taxon>
        <taxon>Metazoa</taxon>
        <taxon>Ecdysozoa</taxon>
        <taxon>Nematoda</taxon>
        <taxon>Chromadorea</taxon>
        <taxon>Rhabditida</taxon>
        <taxon>Tylenchina</taxon>
        <taxon>Panagrolaimomorpha</taxon>
        <taxon>Panagrolaimoidea</taxon>
        <taxon>Panagrolaimidae</taxon>
        <taxon>Panagrolaimus</taxon>
    </lineage>
</organism>
<dbReference type="PANTHER" id="PTHR23509:SF10">
    <property type="entry name" value="LD21067P"/>
    <property type="match status" value="1"/>
</dbReference>
<evidence type="ECO:0000259" key="2">
    <source>
        <dbReference type="PROSITE" id="PS51043"/>
    </source>
</evidence>
<dbReference type="GO" id="GO:0005737">
    <property type="term" value="C:cytoplasm"/>
    <property type="evidence" value="ECO:0007669"/>
    <property type="project" value="TreeGrafter"/>
</dbReference>
<accession>A0A914QZF8</accession>
<dbReference type="PROSITE" id="PS51043">
    <property type="entry name" value="DDHD"/>
    <property type="match status" value="1"/>
</dbReference>
<dbReference type="GO" id="GO:0004620">
    <property type="term" value="F:phospholipase activity"/>
    <property type="evidence" value="ECO:0007669"/>
    <property type="project" value="TreeGrafter"/>
</dbReference>
<dbReference type="SUPFAM" id="SSF53474">
    <property type="entry name" value="alpha/beta-Hydrolases"/>
    <property type="match status" value="1"/>
</dbReference>
<dbReference type="WBParaSite" id="PDA_v2.g7481.t1">
    <property type="protein sequence ID" value="PDA_v2.g7481.t1"/>
    <property type="gene ID" value="PDA_v2.g7481"/>
</dbReference>
<dbReference type="Proteomes" id="UP000887578">
    <property type="component" value="Unplaced"/>
</dbReference>
<dbReference type="InterPro" id="IPR004177">
    <property type="entry name" value="DDHD_dom"/>
</dbReference>
<dbReference type="AlphaFoldDB" id="A0A914QZF8"/>
<evidence type="ECO:0000313" key="4">
    <source>
        <dbReference type="WBParaSite" id="PDA_v2.g7481.t1"/>
    </source>
</evidence>
<reference evidence="4" key="1">
    <citation type="submission" date="2022-11" db="UniProtKB">
        <authorList>
            <consortium name="WormBaseParasite"/>
        </authorList>
    </citation>
    <scope>IDENTIFICATION</scope>
</reference>
<dbReference type="InterPro" id="IPR058055">
    <property type="entry name" value="PA-PLA1"/>
</dbReference>
<keyword evidence="3" id="KW-1185">Reference proteome</keyword>
<protein>
    <submittedName>
        <fullName evidence="4">DDHD domain-containing protein</fullName>
    </submittedName>
</protein>